<protein>
    <submittedName>
        <fullName evidence="7">Beta-glucosidase</fullName>
    </submittedName>
</protein>
<dbReference type="GO" id="GO:0009254">
    <property type="term" value="P:peptidoglycan turnover"/>
    <property type="evidence" value="ECO:0007669"/>
    <property type="project" value="TreeGrafter"/>
</dbReference>
<accession>A0A917WBQ9</accession>
<dbReference type="AlphaFoldDB" id="A0A917WBQ9"/>
<feature type="region of interest" description="Disordered" evidence="4">
    <location>
        <begin position="25"/>
        <end position="126"/>
    </location>
</feature>
<feature type="chain" id="PRO_5038023642" evidence="5">
    <location>
        <begin position="31"/>
        <end position="473"/>
    </location>
</feature>
<dbReference type="PROSITE" id="PS51257">
    <property type="entry name" value="PROKAR_LIPOPROTEIN"/>
    <property type="match status" value="1"/>
</dbReference>
<reference evidence="7" key="1">
    <citation type="journal article" date="2014" name="Int. J. Syst. Evol. Microbiol.">
        <title>Complete genome sequence of Corynebacterium casei LMG S-19264T (=DSM 44701T), isolated from a smear-ripened cheese.</title>
        <authorList>
            <consortium name="US DOE Joint Genome Institute (JGI-PGF)"/>
            <person name="Walter F."/>
            <person name="Albersmeier A."/>
            <person name="Kalinowski J."/>
            <person name="Ruckert C."/>
        </authorList>
    </citation>
    <scope>NUCLEOTIDE SEQUENCE</scope>
    <source>
        <strain evidence="7">CGMCC 4.7308</strain>
    </source>
</reference>
<dbReference type="Pfam" id="PF00933">
    <property type="entry name" value="Glyco_hydro_3"/>
    <property type="match status" value="1"/>
</dbReference>
<dbReference type="InterPro" id="IPR017853">
    <property type="entry name" value="GH"/>
</dbReference>
<dbReference type="EMBL" id="BMNA01000001">
    <property type="protein sequence ID" value="GGL87712.1"/>
    <property type="molecule type" value="Genomic_DNA"/>
</dbReference>
<dbReference type="Gene3D" id="3.20.20.300">
    <property type="entry name" value="Glycoside hydrolase, family 3, N-terminal domain"/>
    <property type="match status" value="1"/>
</dbReference>
<dbReference type="InterPro" id="IPR050226">
    <property type="entry name" value="NagZ_Beta-hexosaminidase"/>
</dbReference>
<dbReference type="InterPro" id="IPR019800">
    <property type="entry name" value="Glyco_hydro_3_AS"/>
</dbReference>
<evidence type="ECO:0000256" key="1">
    <source>
        <dbReference type="ARBA" id="ARBA00005336"/>
    </source>
</evidence>
<keyword evidence="5" id="KW-0732">Signal</keyword>
<dbReference type="PANTHER" id="PTHR30480">
    <property type="entry name" value="BETA-HEXOSAMINIDASE-RELATED"/>
    <property type="match status" value="1"/>
</dbReference>
<feature type="domain" description="Glycoside hydrolase family 3 N-terminal" evidence="6">
    <location>
        <begin position="142"/>
        <end position="460"/>
    </location>
</feature>
<dbReference type="Proteomes" id="UP000655208">
    <property type="component" value="Unassembled WGS sequence"/>
</dbReference>
<gene>
    <name evidence="7" type="ORF">GCM10011594_04200</name>
</gene>
<evidence type="ECO:0000256" key="4">
    <source>
        <dbReference type="SAM" id="MobiDB-lite"/>
    </source>
</evidence>
<feature type="compositionally biased region" description="Polar residues" evidence="4">
    <location>
        <begin position="70"/>
        <end position="82"/>
    </location>
</feature>
<dbReference type="InterPro" id="IPR036962">
    <property type="entry name" value="Glyco_hydro_3_N_sf"/>
</dbReference>
<evidence type="ECO:0000313" key="7">
    <source>
        <dbReference type="EMBL" id="GGL87712.1"/>
    </source>
</evidence>
<organism evidence="7 8">
    <name type="scientific">Nakamurella endophytica</name>
    <dbReference type="NCBI Taxonomy" id="1748367"/>
    <lineage>
        <taxon>Bacteria</taxon>
        <taxon>Bacillati</taxon>
        <taxon>Actinomycetota</taxon>
        <taxon>Actinomycetes</taxon>
        <taxon>Nakamurellales</taxon>
        <taxon>Nakamurellaceae</taxon>
        <taxon>Nakamurella</taxon>
    </lineage>
</organism>
<keyword evidence="8" id="KW-1185">Reference proteome</keyword>
<name>A0A917WBQ9_9ACTN</name>
<dbReference type="PANTHER" id="PTHR30480:SF16">
    <property type="entry name" value="GLYCOSIDE HYDROLASE FAMILY 3 DOMAIN PROTEIN"/>
    <property type="match status" value="1"/>
</dbReference>
<evidence type="ECO:0000259" key="6">
    <source>
        <dbReference type="Pfam" id="PF00933"/>
    </source>
</evidence>
<comment type="similarity">
    <text evidence="1">Belongs to the glycosyl hydrolase 3 family.</text>
</comment>
<keyword evidence="2" id="KW-0378">Hydrolase</keyword>
<feature type="compositionally biased region" description="Polar residues" evidence="4">
    <location>
        <begin position="43"/>
        <end position="61"/>
    </location>
</feature>
<feature type="compositionally biased region" description="Polar residues" evidence="4">
    <location>
        <begin position="92"/>
        <end position="122"/>
    </location>
</feature>
<evidence type="ECO:0000256" key="2">
    <source>
        <dbReference type="ARBA" id="ARBA00022801"/>
    </source>
</evidence>
<reference evidence="7" key="2">
    <citation type="submission" date="2020-09" db="EMBL/GenBank/DDBJ databases">
        <authorList>
            <person name="Sun Q."/>
            <person name="Zhou Y."/>
        </authorList>
    </citation>
    <scope>NUCLEOTIDE SEQUENCE</scope>
    <source>
        <strain evidence="7">CGMCC 4.7308</strain>
    </source>
</reference>
<dbReference type="SUPFAM" id="SSF51445">
    <property type="entry name" value="(Trans)glycosidases"/>
    <property type="match status" value="1"/>
</dbReference>
<dbReference type="RefSeq" id="WP_229673585.1">
    <property type="nucleotide sequence ID" value="NZ_BMNA01000001.1"/>
</dbReference>
<keyword evidence="3" id="KW-0326">Glycosidase</keyword>
<evidence type="ECO:0000256" key="3">
    <source>
        <dbReference type="ARBA" id="ARBA00023295"/>
    </source>
</evidence>
<comment type="caution">
    <text evidence="7">The sequence shown here is derived from an EMBL/GenBank/DDBJ whole genome shotgun (WGS) entry which is preliminary data.</text>
</comment>
<evidence type="ECO:0000313" key="8">
    <source>
        <dbReference type="Proteomes" id="UP000655208"/>
    </source>
</evidence>
<feature type="compositionally biased region" description="Low complexity" evidence="4">
    <location>
        <begin position="25"/>
        <end position="39"/>
    </location>
</feature>
<dbReference type="GO" id="GO:0004553">
    <property type="term" value="F:hydrolase activity, hydrolyzing O-glycosyl compounds"/>
    <property type="evidence" value="ECO:0007669"/>
    <property type="project" value="InterPro"/>
</dbReference>
<evidence type="ECO:0000256" key="5">
    <source>
        <dbReference type="SAM" id="SignalP"/>
    </source>
</evidence>
<feature type="region of interest" description="Disordered" evidence="4">
    <location>
        <begin position="263"/>
        <end position="282"/>
    </location>
</feature>
<dbReference type="InterPro" id="IPR001764">
    <property type="entry name" value="Glyco_hydro_3_N"/>
</dbReference>
<sequence length="473" mass="47971">MHRRGRAARATGLVLLTVLLAGCSSAPSPADSSPGPGAATVGTVPSGTPSATPPMSGSPGTASRAEPGRATSTPRTGTTARSPGSPARTAPSGPTSTPRTVTVSRLPTTGPTASPSRATTSPARPKDCVDRVLAGLDGSRLVGQLVMIGLPVEDPVSAAEALSGTPVGGVFLAGRSTRPATALARDVATLQQRVGRRSGVPLHVAVDQEGGYVQSLTGDDFPPIPTAVEQGELSGDDLAALTRRWAGRLHTAGVTLDLAPVADTVPPGTADDNPPIGANDRQYGSDPDQVAGAVTVVVRGLQAEGVGATVKHFPGLGRVRVNTDTDTGAVDDEVTPDDPYLAPFRAGIAAGAVAVMVSSARYPQLDPDEVAAFSRPVVTGLLRDRLHFSGLVVSDDLGNAVAVQDRSAGRRAVDFVRAGGDLVLSVRTQDLAPMTAALTAEAARDAGFRARVRDAARHVLASKRAVGLLDCAG</sequence>
<feature type="signal peptide" evidence="5">
    <location>
        <begin position="1"/>
        <end position="30"/>
    </location>
</feature>
<dbReference type="GO" id="GO:0005975">
    <property type="term" value="P:carbohydrate metabolic process"/>
    <property type="evidence" value="ECO:0007669"/>
    <property type="project" value="InterPro"/>
</dbReference>
<dbReference type="PROSITE" id="PS00775">
    <property type="entry name" value="GLYCOSYL_HYDROL_F3"/>
    <property type="match status" value="1"/>
</dbReference>
<proteinExistence type="inferred from homology"/>